<reference evidence="1 2" key="2">
    <citation type="journal article" date="2016" name="Science">
        <title>A bacterium that degrades and assimilates poly(ethylene terephthalate).</title>
        <authorList>
            <person name="Yoshida S."/>
            <person name="Hiraga K."/>
            <person name="Takehana T."/>
            <person name="Taniguchi I."/>
            <person name="Yamaji H."/>
            <person name="Maeda Y."/>
            <person name="Toyohara K."/>
            <person name="Miyamoto K."/>
            <person name="Kimura Y."/>
            <person name="Oda K."/>
        </authorList>
    </citation>
    <scope>NUCLEOTIDE SEQUENCE [LARGE SCALE GENOMIC DNA]</scope>
    <source>
        <strain evidence="2">NBRC 110686 / TISTR 2288 / 201-F6</strain>
    </source>
</reference>
<proteinExistence type="predicted"/>
<keyword evidence="2" id="KW-1185">Reference proteome</keyword>
<reference evidence="2" key="1">
    <citation type="submission" date="2015-07" db="EMBL/GenBank/DDBJ databases">
        <title>Discovery of a poly(ethylene terephthalate assimilation.</title>
        <authorList>
            <person name="Yoshida S."/>
            <person name="Hiraga K."/>
            <person name="Takehana T."/>
            <person name="Taniguchi I."/>
            <person name="Yamaji H."/>
            <person name="Maeda Y."/>
            <person name="Toyohara K."/>
            <person name="Miyamoto K."/>
            <person name="Kimura Y."/>
            <person name="Oda K."/>
        </authorList>
    </citation>
    <scope>NUCLEOTIDE SEQUENCE [LARGE SCALE GENOMIC DNA]</scope>
    <source>
        <strain evidence="2">NBRC 110686 / TISTR 2288 / 201-F6</strain>
    </source>
</reference>
<accession>A0A0K8NZN0</accession>
<dbReference type="OrthoDB" id="8903985at2"/>
<dbReference type="AlphaFoldDB" id="A0A0K8NZN0"/>
<evidence type="ECO:0000313" key="2">
    <source>
        <dbReference type="Proteomes" id="UP000037660"/>
    </source>
</evidence>
<evidence type="ECO:0000313" key="1">
    <source>
        <dbReference type="EMBL" id="GAP35385.1"/>
    </source>
</evidence>
<sequence>MKAPRGQPPAAPLPAPERWQVEAGEAAIARLVVPPDARRERRFEVSVAMTVRATAGPDDAAWHRLTVLADGQRQWQRRVDTHRGAGGDGLDLRFERRVPPGRALQLQAESDGAGVRRLSLRIEAEEVRD</sequence>
<dbReference type="Proteomes" id="UP000037660">
    <property type="component" value="Unassembled WGS sequence"/>
</dbReference>
<dbReference type="EMBL" id="BBYR01000022">
    <property type="protein sequence ID" value="GAP35385.1"/>
    <property type="molecule type" value="Genomic_DNA"/>
</dbReference>
<dbReference type="RefSeq" id="WP_054019446.1">
    <property type="nucleotide sequence ID" value="NZ_BBYR01000022.1"/>
</dbReference>
<dbReference type="STRING" id="1547922.ISF6_1156"/>
<comment type="caution">
    <text evidence="1">The sequence shown here is derived from an EMBL/GenBank/DDBJ whole genome shotgun (WGS) entry which is preliminary data.</text>
</comment>
<organism evidence="1 2">
    <name type="scientific">Piscinibacter sakaiensis</name>
    <name type="common">Ideonella sakaiensis</name>
    <dbReference type="NCBI Taxonomy" id="1547922"/>
    <lineage>
        <taxon>Bacteria</taxon>
        <taxon>Pseudomonadati</taxon>
        <taxon>Pseudomonadota</taxon>
        <taxon>Betaproteobacteria</taxon>
        <taxon>Burkholderiales</taxon>
        <taxon>Sphaerotilaceae</taxon>
        <taxon>Piscinibacter</taxon>
    </lineage>
</organism>
<gene>
    <name evidence="1" type="ORF">ISF6_1156</name>
</gene>
<name>A0A0K8NZN0_PISS1</name>
<protein>
    <submittedName>
        <fullName evidence="1">Uncharacterized protein</fullName>
    </submittedName>
</protein>